<name>A0A926Q4F9_9FLAO</name>
<reference evidence="1 2" key="1">
    <citation type="submission" date="2020-09" db="EMBL/GenBank/DDBJ databases">
        <title>Sinomicrobium weinanense sp. nov., a halophilic bacteria isolated from saline-alkali soil.</title>
        <authorList>
            <person name="Wu P."/>
            <person name="Ren H."/>
            <person name="Mei Y."/>
            <person name="Liang Y."/>
            <person name="Chen Z."/>
        </authorList>
    </citation>
    <scope>NUCLEOTIDE SEQUENCE [LARGE SCALE GENOMIC DNA]</scope>
    <source>
        <strain evidence="1 2">FJxs</strain>
    </source>
</reference>
<dbReference type="AlphaFoldDB" id="A0A926Q4F9"/>
<comment type="caution">
    <text evidence="1">The sequence shown here is derived from an EMBL/GenBank/DDBJ whole genome shotgun (WGS) entry which is preliminary data.</text>
</comment>
<accession>A0A926Q4F9</accession>
<keyword evidence="2" id="KW-1185">Reference proteome</keyword>
<protein>
    <submittedName>
        <fullName evidence="1">Uncharacterized protein</fullName>
    </submittedName>
</protein>
<dbReference type="EMBL" id="JACVDC010000044">
    <property type="protein sequence ID" value="MBC9797036.1"/>
    <property type="molecule type" value="Genomic_DNA"/>
</dbReference>
<sequence length="50" mass="5457">MQKEAYKAGSLRRGKANMTEIASSAKGTAMVIHPPMEVSTGDWPTCTRNF</sequence>
<evidence type="ECO:0000313" key="2">
    <source>
        <dbReference type="Proteomes" id="UP000653730"/>
    </source>
</evidence>
<gene>
    <name evidence="1" type="ORF">IBL28_13740</name>
</gene>
<organism evidence="1 2">
    <name type="scientific">Sinomicrobium weinanense</name>
    <dbReference type="NCBI Taxonomy" id="2842200"/>
    <lineage>
        <taxon>Bacteria</taxon>
        <taxon>Pseudomonadati</taxon>
        <taxon>Bacteroidota</taxon>
        <taxon>Flavobacteriia</taxon>
        <taxon>Flavobacteriales</taxon>
        <taxon>Flavobacteriaceae</taxon>
        <taxon>Sinomicrobium</taxon>
    </lineage>
</organism>
<proteinExistence type="predicted"/>
<evidence type="ECO:0000313" key="1">
    <source>
        <dbReference type="EMBL" id="MBC9797036.1"/>
    </source>
</evidence>
<dbReference type="Proteomes" id="UP000653730">
    <property type="component" value="Unassembled WGS sequence"/>
</dbReference>